<accession>A0A438CWT4</accession>
<dbReference type="EMBL" id="QGNW01001945">
    <property type="protein sequence ID" value="RVW27665.1"/>
    <property type="molecule type" value="Genomic_DNA"/>
</dbReference>
<feature type="domain" description="Retrovirus-related Pol polyprotein from transposon TNT 1-94-like beta-barrel" evidence="1">
    <location>
        <begin position="34"/>
        <end position="75"/>
    </location>
</feature>
<dbReference type="Pfam" id="PF22936">
    <property type="entry name" value="Pol_BBD"/>
    <property type="match status" value="1"/>
</dbReference>
<sequence length="79" mass="8685">MAESENFVAVILESNVVMDSKDWWIDSGATRHICGKGDVVLNLTSGKKLTLMDVLFVPEIRKNLVSASLLSNKGFKTCI</sequence>
<dbReference type="Proteomes" id="UP000288805">
    <property type="component" value="Unassembled WGS sequence"/>
</dbReference>
<gene>
    <name evidence="2" type="ORF">CK203_104984</name>
</gene>
<dbReference type="InterPro" id="IPR054722">
    <property type="entry name" value="PolX-like_BBD"/>
</dbReference>
<evidence type="ECO:0000313" key="3">
    <source>
        <dbReference type="Proteomes" id="UP000288805"/>
    </source>
</evidence>
<evidence type="ECO:0000259" key="1">
    <source>
        <dbReference type="Pfam" id="PF22936"/>
    </source>
</evidence>
<reference evidence="2 3" key="1">
    <citation type="journal article" date="2018" name="PLoS Genet.">
        <title>Population sequencing reveals clonal diversity and ancestral inbreeding in the grapevine cultivar Chardonnay.</title>
        <authorList>
            <person name="Roach M.J."/>
            <person name="Johnson D.L."/>
            <person name="Bohlmann J."/>
            <person name="van Vuuren H.J."/>
            <person name="Jones S.J."/>
            <person name="Pretorius I.S."/>
            <person name="Schmidt S.A."/>
            <person name="Borneman A.R."/>
        </authorList>
    </citation>
    <scope>NUCLEOTIDE SEQUENCE [LARGE SCALE GENOMIC DNA]</scope>
    <source>
        <strain evidence="3">cv. Chardonnay</strain>
        <tissue evidence="2">Leaf</tissue>
    </source>
</reference>
<evidence type="ECO:0000313" key="2">
    <source>
        <dbReference type="EMBL" id="RVW27665.1"/>
    </source>
</evidence>
<dbReference type="PANTHER" id="PTHR47592">
    <property type="entry name" value="PBF68 PROTEIN"/>
    <property type="match status" value="1"/>
</dbReference>
<name>A0A438CWT4_VITVI</name>
<organism evidence="2 3">
    <name type="scientific">Vitis vinifera</name>
    <name type="common">Grape</name>
    <dbReference type="NCBI Taxonomy" id="29760"/>
    <lineage>
        <taxon>Eukaryota</taxon>
        <taxon>Viridiplantae</taxon>
        <taxon>Streptophyta</taxon>
        <taxon>Embryophyta</taxon>
        <taxon>Tracheophyta</taxon>
        <taxon>Spermatophyta</taxon>
        <taxon>Magnoliopsida</taxon>
        <taxon>eudicotyledons</taxon>
        <taxon>Gunneridae</taxon>
        <taxon>Pentapetalae</taxon>
        <taxon>rosids</taxon>
        <taxon>Vitales</taxon>
        <taxon>Vitaceae</taxon>
        <taxon>Viteae</taxon>
        <taxon>Vitis</taxon>
    </lineage>
</organism>
<proteinExistence type="predicted"/>
<dbReference type="AlphaFoldDB" id="A0A438CWT4"/>
<comment type="caution">
    <text evidence="2">The sequence shown here is derived from an EMBL/GenBank/DDBJ whole genome shotgun (WGS) entry which is preliminary data.</text>
</comment>
<protein>
    <recommendedName>
        <fullName evidence="1">Retrovirus-related Pol polyprotein from transposon TNT 1-94-like beta-barrel domain-containing protein</fullName>
    </recommendedName>
</protein>